<organism evidence="8 9">
    <name type="scientific">Rhodospira trueperi</name>
    <dbReference type="NCBI Taxonomy" id="69960"/>
    <lineage>
        <taxon>Bacteria</taxon>
        <taxon>Pseudomonadati</taxon>
        <taxon>Pseudomonadota</taxon>
        <taxon>Alphaproteobacteria</taxon>
        <taxon>Rhodospirillales</taxon>
        <taxon>Rhodospirillaceae</taxon>
        <taxon>Rhodospira</taxon>
    </lineage>
</organism>
<dbReference type="GO" id="GO:0005737">
    <property type="term" value="C:cytoplasm"/>
    <property type="evidence" value="ECO:0007669"/>
    <property type="project" value="TreeGrafter"/>
</dbReference>
<reference evidence="8 9" key="1">
    <citation type="submission" date="2016-10" db="EMBL/GenBank/DDBJ databases">
        <authorList>
            <person name="de Groot N.N."/>
        </authorList>
    </citation>
    <scope>NUCLEOTIDE SEQUENCE [LARGE SCALE GENOMIC DNA]</scope>
    <source>
        <strain evidence="8 9">ATCC 700224</strain>
    </source>
</reference>
<dbReference type="SUPFAM" id="SSF52833">
    <property type="entry name" value="Thioredoxin-like"/>
    <property type="match status" value="1"/>
</dbReference>
<feature type="domain" description="Thioredoxin" evidence="7">
    <location>
        <begin position="4"/>
        <end position="161"/>
    </location>
</feature>
<dbReference type="EC" id="1.11.1.27" evidence="6"/>
<dbReference type="EMBL" id="FNAP01000002">
    <property type="protein sequence ID" value="SDD96688.1"/>
    <property type="molecule type" value="Genomic_DNA"/>
</dbReference>
<evidence type="ECO:0000256" key="4">
    <source>
        <dbReference type="ARBA" id="ARBA00023284"/>
    </source>
</evidence>
<proteinExistence type="inferred from homology"/>
<dbReference type="Pfam" id="PF08534">
    <property type="entry name" value="Redoxin"/>
    <property type="match status" value="1"/>
</dbReference>
<evidence type="ECO:0000256" key="1">
    <source>
        <dbReference type="ARBA" id="ARBA00022559"/>
    </source>
</evidence>
<dbReference type="CDD" id="cd03013">
    <property type="entry name" value="PRX5_like"/>
    <property type="match status" value="1"/>
</dbReference>
<dbReference type="GO" id="GO:0034599">
    <property type="term" value="P:cellular response to oxidative stress"/>
    <property type="evidence" value="ECO:0007669"/>
    <property type="project" value="InterPro"/>
</dbReference>
<dbReference type="InterPro" id="IPR013740">
    <property type="entry name" value="Redoxin"/>
</dbReference>
<name>A0A1G6Z239_9PROT</name>
<evidence type="ECO:0000313" key="8">
    <source>
        <dbReference type="EMBL" id="SDD96688.1"/>
    </source>
</evidence>
<dbReference type="InterPro" id="IPR036249">
    <property type="entry name" value="Thioredoxin-like_sf"/>
</dbReference>
<evidence type="ECO:0000259" key="7">
    <source>
        <dbReference type="PROSITE" id="PS51352"/>
    </source>
</evidence>
<comment type="catalytic activity">
    <reaction evidence="6">
        <text>a hydroperoxide + 2 glutathione = an alcohol + glutathione disulfide + H2O</text>
        <dbReference type="Rhea" id="RHEA:62632"/>
        <dbReference type="ChEBI" id="CHEBI:15377"/>
        <dbReference type="ChEBI" id="CHEBI:30879"/>
        <dbReference type="ChEBI" id="CHEBI:35924"/>
        <dbReference type="ChEBI" id="CHEBI:57925"/>
        <dbReference type="ChEBI" id="CHEBI:58297"/>
        <dbReference type="EC" id="1.11.1.27"/>
    </reaction>
</comment>
<dbReference type="GO" id="GO:0008379">
    <property type="term" value="F:thioredoxin peroxidase activity"/>
    <property type="evidence" value="ECO:0007669"/>
    <property type="project" value="InterPro"/>
</dbReference>
<keyword evidence="2 6" id="KW-0049">Antioxidant</keyword>
<keyword evidence="4 6" id="KW-0676">Redox-active center</keyword>
<dbReference type="STRING" id="69960.SAMN05421720_102220"/>
<dbReference type="PROSITE" id="PS51352">
    <property type="entry name" value="THIOREDOXIN_2"/>
    <property type="match status" value="1"/>
</dbReference>
<dbReference type="AlphaFoldDB" id="A0A1G6Z239"/>
<sequence>MPTIQAGDRMPEVTLYMLSEAGVRPVTTTELFAGKTVVLFSVPGPFTPTCSEQHLPGYIAHIDQFAAKDVDAVACVAVADPFVMDAWGKASGADGKVLMVSDGNGALAEATGTAFDGSAMGLGMRSQRYAMVVRNGLIEHLFLEGGPQLAVSGADNVLAHL</sequence>
<dbReference type="PANTHER" id="PTHR10430">
    <property type="entry name" value="PEROXIREDOXIN"/>
    <property type="match status" value="1"/>
</dbReference>
<keyword evidence="3 6" id="KW-0560">Oxidoreductase</keyword>
<protein>
    <recommendedName>
        <fullName evidence="6">Glutathione-dependent peroxiredoxin</fullName>
        <ecNumber evidence="6">1.11.1.27</ecNumber>
    </recommendedName>
</protein>
<dbReference type="Proteomes" id="UP000199412">
    <property type="component" value="Unassembled WGS sequence"/>
</dbReference>
<dbReference type="RefSeq" id="WP_092782736.1">
    <property type="nucleotide sequence ID" value="NZ_FNAP01000002.1"/>
</dbReference>
<evidence type="ECO:0000256" key="5">
    <source>
        <dbReference type="PIRSR" id="PIRSR637944-1"/>
    </source>
</evidence>
<dbReference type="GO" id="GO:0045454">
    <property type="term" value="P:cell redox homeostasis"/>
    <property type="evidence" value="ECO:0007669"/>
    <property type="project" value="TreeGrafter"/>
</dbReference>
<evidence type="ECO:0000256" key="3">
    <source>
        <dbReference type="ARBA" id="ARBA00023002"/>
    </source>
</evidence>
<dbReference type="InterPro" id="IPR037944">
    <property type="entry name" value="PRX5-like"/>
</dbReference>
<evidence type="ECO:0000256" key="6">
    <source>
        <dbReference type="RuleBase" id="RU366011"/>
    </source>
</evidence>
<keyword evidence="1 6" id="KW-0575">Peroxidase</keyword>
<feature type="active site" description="Cysteine sulfenic acid (-SOH) intermediate" evidence="5">
    <location>
        <position position="50"/>
    </location>
</feature>
<gene>
    <name evidence="8" type="ORF">SAMN05421720_102220</name>
</gene>
<dbReference type="FunFam" id="3.40.30.10:FF:000020">
    <property type="entry name" value="Peroxiredoxin"/>
    <property type="match status" value="1"/>
</dbReference>
<dbReference type="GO" id="GO:0042744">
    <property type="term" value="P:hydrogen peroxide catabolic process"/>
    <property type="evidence" value="ECO:0007669"/>
    <property type="project" value="TreeGrafter"/>
</dbReference>
<evidence type="ECO:0000256" key="2">
    <source>
        <dbReference type="ARBA" id="ARBA00022862"/>
    </source>
</evidence>
<comment type="function">
    <text evidence="6">Thiol-specific peroxidase that catalyzes the reduction of hydrogen peroxide and organic hydroperoxides to water and alcohols, respectively. Plays a role in cell protection against oxidative stress by detoxifying peroxides.</text>
</comment>
<dbReference type="Gene3D" id="3.40.30.10">
    <property type="entry name" value="Glutaredoxin"/>
    <property type="match status" value="1"/>
</dbReference>
<evidence type="ECO:0000313" key="9">
    <source>
        <dbReference type="Proteomes" id="UP000199412"/>
    </source>
</evidence>
<dbReference type="OrthoDB" id="9800621at2"/>
<dbReference type="InterPro" id="IPR013766">
    <property type="entry name" value="Thioredoxin_domain"/>
</dbReference>
<comment type="similarity">
    <text evidence="6">Belongs to the peroxiredoxin family. Prx5 subfamily.</text>
</comment>
<accession>A0A1G6Z239</accession>
<keyword evidence="9" id="KW-1185">Reference proteome</keyword>
<dbReference type="PANTHER" id="PTHR10430:SF16">
    <property type="entry name" value="PEROXIREDOXIN-5, MITOCHONDRIAL"/>
    <property type="match status" value="1"/>
</dbReference>